<keyword evidence="3" id="KW-1185">Reference proteome</keyword>
<feature type="region of interest" description="Disordered" evidence="1">
    <location>
        <begin position="54"/>
        <end position="113"/>
    </location>
</feature>
<dbReference type="EMBL" id="JBHFEH010000017">
    <property type="protein sequence ID" value="KAL2054172.1"/>
    <property type="molecule type" value="Genomic_DNA"/>
</dbReference>
<gene>
    <name evidence="2" type="ORF">ABVK25_005711</name>
</gene>
<proteinExistence type="predicted"/>
<sequence>MSTPARPYLSNGQVLEAPPLSARVRNFVDSTYAFLGLYVTSLFSLDAYAAAEQSPYNIRNRNRPTPALRAGPRSGGGGGGGGGRRRGSGGGGGGGKKLGTVDDIRGPECKSCG</sequence>
<feature type="compositionally biased region" description="Gly residues" evidence="1">
    <location>
        <begin position="73"/>
        <end position="97"/>
    </location>
</feature>
<organism evidence="2 3">
    <name type="scientific">Lepraria finkii</name>
    <dbReference type="NCBI Taxonomy" id="1340010"/>
    <lineage>
        <taxon>Eukaryota</taxon>
        <taxon>Fungi</taxon>
        <taxon>Dikarya</taxon>
        <taxon>Ascomycota</taxon>
        <taxon>Pezizomycotina</taxon>
        <taxon>Lecanoromycetes</taxon>
        <taxon>OSLEUM clade</taxon>
        <taxon>Lecanoromycetidae</taxon>
        <taxon>Lecanorales</taxon>
        <taxon>Lecanorineae</taxon>
        <taxon>Stereocaulaceae</taxon>
        <taxon>Lepraria</taxon>
    </lineage>
</organism>
<dbReference type="InterPro" id="IPR024491">
    <property type="entry name" value="Se_SelK/SelG"/>
</dbReference>
<feature type="compositionally biased region" description="Basic and acidic residues" evidence="1">
    <location>
        <begin position="99"/>
        <end position="113"/>
    </location>
</feature>
<dbReference type="Pfam" id="PF10961">
    <property type="entry name" value="SelK_SelG"/>
    <property type="match status" value="1"/>
</dbReference>
<reference evidence="2 3" key="1">
    <citation type="submission" date="2024-09" db="EMBL/GenBank/DDBJ databases">
        <title>Rethinking Asexuality: The Enigmatic Case of Functional Sexual Genes in Lepraria (Stereocaulaceae).</title>
        <authorList>
            <person name="Doellman M."/>
            <person name="Sun Y."/>
            <person name="Barcenas-Pena A."/>
            <person name="Lumbsch H.T."/>
            <person name="Grewe F."/>
        </authorList>
    </citation>
    <scope>NUCLEOTIDE SEQUENCE [LARGE SCALE GENOMIC DNA]</scope>
    <source>
        <strain evidence="2 3">Grewe 0041</strain>
    </source>
</reference>
<comment type="caution">
    <text evidence="2">The sequence shown here is derived from an EMBL/GenBank/DDBJ whole genome shotgun (WGS) entry which is preliminary data.</text>
</comment>
<evidence type="ECO:0000313" key="2">
    <source>
        <dbReference type="EMBL" id="KAL2054172.1"/>
    </source>
</evidence>
<accession>A0ABR4B8J5</accession>
<evidence type="ECO:0000256" key="1">
    <source>
        <dbReference type="SAM" id="MobiDB-lite"/>
    </source>
</evidence>
<dbReference type="Proteomes" id="UP001590951">
    <property type="component" value="Unassembled WGS sequence"/>
</dbReference>
<name>A0ABR4B8J5_9LECA</name>
<protein>
    <submittedName>
        <fullName evidence="2">Uncharacterized protein</fullName>
    </submittedName>
</protein>
<evidence type="ECO:0000313" key="3">
    <source>
        <dbReference type="Proteomes" id="UP001590951"/>
    </source>
</evidence>